<dbReference type="Proteomes" id="UP000007264">
    <property type="component" value="Unassembled WGS sequence"/>
</dbReference>
<evidence type="ECO:0000313" key="2">
    <source>
        <dbReference type="EMBL" id="EIE21827.1"/>
    </source>
</evidence>
<dbReference type="EMBL" id="AGSI01000011">
    <property type="protein sequence ID" value="EIE21827.1"/>
    <property type="molecule type" value="Genomic_DNA"/>
</dbReference>
<proteinExistence type="predicted"/>
<keyword evidence="3" id="KW-1185">Reference proteome</keyword>
<feature type="chain" id="PRO_5003637251" evidence="1">
    <location>
        <begin position="17"/>
        <end position="102"/>
    </location>
</feature>
<dbReference type="AlphaFoldDB" id="I0YTV8"/>
<keyword evidence="1" id="KW-0732">Signal</keyword>
<evidence type="ECO:0000313" key="3">
    <source>
        <dbReference type="Proteomes" id="UP000007264"/>
    </source>
</evidence>
<evidence type="ECO:0000256" key="1">
    <source>
        <dbReference type="SAM" id="SignalP"/>
    </source>
</evidence>
<protein>
    <submittedName>
        <fullName evidence="2">Uncharacterized protein</fullName>
    </submittedName>
</protein>
<sequence length="102" mass="11346">MAHLLWHVALPCDLLGCPFLQRCRAPDEPQENMQSNGNSSILSSRLNLAASPLPGLSDCLWSDLKYFSFLTVSIRHLLLLQLSAACSKCRVCAYASDRGFKY</sequence>
<gene>
    <name evidence="2" type="ORF">COCSUDRAFT_53867</name>
</gene>
<feature type="signal peptide" evidence="1">
    <location>
        <begin position="1"/>
        <end position="16"/>
    </location>
</feature>
<dbReference type="KEGG" id="csl:COCSUDRAFT_53867"/>
<comment type="caution">
    <text evidence="2">The sequence shown here is derived from an EMBL/GenBank/DDBJ whole genome shotgun (WGS) entry which is preliminary data.</text>
</comment>
<dbReference type="GeneID" id="17039812"/>
<organism evidence="2 3">
    <name type="scientific">Coccomyxa subellipsoidea (strain C-169)</name>
    <name type="common">Green microalga</name>
    <dbReference type="NCBI Taxonomy" id="574566"/>
    <lineage>
        <taxon>Eukaryota</taxon>
        <taxon>Viridiplantae</taxon>
        <taxon>Chlorophyta</taxon>
        <taxon>core chlorophytes</taxon>
        <taxon>Trebouxiophyceae</taxon>
        <taxon>Trebouxiophyceae incertae sedis</taxon>
        <taxon>Coccomyxaceae</taxon>
        <taxon>Coccomyxa</taxon>
        <taxon>Coccomyxa subellipsoidea</taxon>
    </lineage>
</organism>
<name>I0YTV8_COCSC</name>
<accession>I0YTV8</accession>
<dbReference type="RefSeq" id="XP_005646371.1">
    <property type="nucleotide sequence ID" value="XM_005646314.1"/>
</dbReference>
<reference evidence="2 3" key="1">
    <citation type="journal article" date="2012" name="Genome Biol.">
        <title>The genome of the polar eukaryotic microalga coccomyxa subellipsoidea reveals traits of cold adaptation.</title>
        <authorList>
            <person name="Blanc G."/>
            <person name="Agarkova I."/>
            <person name="Grimwood J."/>
            <person name="Kuo A."/>
            <person name="Brueggeman A."/>
            <person name="Dunigan D."/>
            <person name="Gurnon J."/>
            <person name="Ladunga I."/>
            <person name="Lindquist E."/>
            <person name="Lucas S."/>
            <person name="Pangilinan J."/>
            <person name="Proschold T."/>
            <person name="Salamov A."/>
            <person name="Schmutz J."/>
            <person name="Weeks D."/>
            <person name="Yamada T."/>
            <person name="Claverie J.M."/>
            <person name="Grigoriev I."/>
            <person name="Van Etten J."/>
            <person name="Lomsadze A."/>
            <person name="Borodovsky M."/>
        </authorList>
    </citation>
    <scope>NUCLEOTIDE SEQUENCE [LARGE SCALE GENOMIC DNA]</scope>
    <source>
        <strain evidence="2 3">C-169</strain>
    </source>
</reference>